<evidence type="ECO:0000313" key="2">
    <source>
        <dbReference type="Proteomes" id="UP001565471"/>
    </source>
</evidence>
<dbReference type="EMBL" id="JBGBZA010000002">
    <property type="protein sequence ID" value="MEY9314188.1"/>
    <property type="molecule type" value="Genomic_DNA"/>
</dbReference>
<sequence>MPWKQTCYRHSATVDLIAAPPGETTTMHIKPIAIALLAMIAPGQARAAMLSDAEATFLDQLATAAAVLEQRCTGYEANGAGGVQTGARLLGSPDAAMAMINAFDAAIKAHDGNDYDPRKFRPEVSEAAGKTFKLVRAALITDPEGACAAYGESGAASGLLRRY</sequence>
<proteinExistence type="predicted"/>
<evidence type="ECO:0000313" key="1">
    <source>
        <dbReference type="EMBL" id="MEY9314188.1"/>
    </source>
</evidence>
<accession>A0ABV4ESR7</accession>
<organism evidence="1 2">
    <name type="scientific">Bradyrhizobium elkanii</name>
    <dbReference type="NCBI Taxonomy" id="29448"/>
    <lineage>
        <taxon>Bacteria</taxon>
        <taxon>Pseudomonadati</taxon>
        <taxon>Pseudomonadota</taxon>
        <taxon>Alphaproteobacteria</taxon>
        <taxon>Hyphomicrobiales</taxon>
        <taxon>Nitrobacteraceae</taxon>
        <taxon>Bradyrhizobium</taxon>
    </lineage>
</organism>
<keyword evidence="2" id="KW-1185">Reference proteome</keyword>
<comment type="caution">
    <text evidence="1">The sequence shown here is derived from an EMBL/GenBank/DDBJ whole genome shotgun (WGS) entry which is preliminary data.</text>
</comment>
<protein>
    <submittedName>
        <fullName evidence="1">Uncharacterized protein</fullName>
    </submittedName>
</protein>
<dbReference type="Proteomes" id="UP001565471">
    <property type="component" value="Unassembled WGS sequence"/>
</dbReference>
<name>A0ABV4ESR7_BRAEL</name>
<reference evidence="1 2" key="1">
    <citation type="submission" date="2024-07" db="EMBL/GenBank/DDBJ databases">
        <title>Genomic Encyclopedia of Type Strains, Phase V (KMG-V): Genome sequencing to study the core and pangenomes of soil and plant-associated prokaryotes.</title>
        <authorList>
            <person name="Whitman W."/>
        </authorList>
    </citation>
    <scope>NUCLEOTIDE SEQUENCE [LARGE SCALE GENOMIC DNA]</scope>
    <source>
        <strain evidence="1 2">USDA 415</strain>
    </source>
</reference>
<gene>
    <name evidence="1" type="ORF">ABIF29_000987</name>
</gene>